<dbReference type="STRING" id="1505087.AYJ54_45540"/>
<dbReference type="InterPro" id="IPR011659">
    <property type="entry name" value="WD40"/>
</dbReference>
<gene>
    <name evidence="1" type="ORF">AYJ54_45540</name>
</gene>
<evidence type="ECO:0000313" key="1">
    <source>
        <dbReference type="EMBL" id="OAF13005.1"/>
    </source>
</evidence>
<protein>
    <submittedName>
        <fullName evidence="1">Uncharacterized protein</fullName>
    </submittedName>
</protein>
<dbReference type="Proteomes" id="UP000076959">
    <property type="component" value="Unassembled WGS sequence"/>
</dbReference>
<proteinExistence type="predicted"/>
<keyword evidence="2" id="KW-1185">Reference proteome</keyword>
<dbReference type="EMBL" id="LUUB01000038">
    <property type="protein sequence ID" value="OAF13005.1"/>
    <property type="molecule type" value="Genomic_DNA"/>
</dbReference>
<comment type="caution">
    <text evidence="1">The sequence shown here is derived from an EMBL/GenBank/DDBJ whole genome shotgun (WGS) entry which is preliminary data.</text>
</comment>
<organism evidence="1 2">
    <name type="scientific">Bradyrhizobium centrolobii</name>
    <dbReference type="NCBI Taxonomy" id="1505087"/>
    <lineage>
        <taxon>Bacteria</taxon>
        <taxon>Pseudomonadati</taxon>
        <taxon>Pseudomonadota</taxon>
        <taxon>Alphaproteobacteria</taxon>
        <taxon>Hyphomicrobiales</taxon>
        <taxon>Nitrobacteraceae</taxon>
        <taxon>Bradyrhizobium</taxon>
    </lineage>
</organism>
<dbReference type="AlphaFoldDB" id="A0A176YYY4"/>
<reference evidence="1 2" key="1">
    <citation type="submission" date="2016-03" db="EMBL/GenBank/DDBJ databases">
        <title>Draft Genome Sequence of the Strain BR 10245 (Bradyrhizobium sp.) isolated from nodules of Centrolobium paraense.</title>
        <authorList>
            <person name="Simoes-Araujo J.L.Sr."/>
            <person name="Barauna A.C."/>
            <person name="Silva K."/>
            <person name="Zilli J.E."/>
        </authorList>
    </citation>
    <scope>NUCLEOTIDE SEQUENCE [LARGE SCALE GENOMIC DNA]</scope>
    <source>
        <strain evidence="1 2">BR 10245</strain>
    </source>
</reference>
<accession>A0A176YYY4</accession>
<sequence length="310" mass="34451">MPRKLPFPPNDNFGSYEPTISADGNTIHFARFAHNGDTRVKGPTDIFVSHRIRQSGEWPGTAEDWSPAERLPDTVNSDSADQEPWITPDGNTLYFMSFRKAPGVGPTGIWVSHKQPNGEWGQAQPVPGGNINNSEYRTHCFMPFDLPGQPSAMCFVSIRPREPGAPNTTDLYTTRQVDGVWQPAQRYADRLLDSIALKCRFSLVTRDDFTLGVVSVHDFGKFHTLLFVHYDPKSKEWKGPIVEAPFNDWNIDGACPNFQANGEKMIWSAGYDHGPDLISGGKDGAGGLYDLFWLPTSELIAYYKARAGVG</sequence>
<evidence type="ECO:0000313" key="2">
    <source>
        <dbReference type="Proteomes" id="UP000076959"/>
    </source>
</evidence>
<name>A0A176YYY4_9BRAD</name>
<dbReference type="Pfam" id="PF07676">
    <property type="entry name" value="PD40"/>
    <property type="match status" value="2"/>
</dbReference>